<dbReference type="EMBL" id="QNUL01000009">
    <property type="protein sequence ID" value="REA60948.1"/>
    <property type="molecule type" value="Genomic_DNA"/>
</dbReference>
<accession>A0A3D8YBU2</accession>
<dbReference type="RefSeq" id="WP_115831469.1">
    <property type="nucleotide sequence ID" value="NZ_QNUL01000009.1"/>
</dbReference>
<comment type="caution">
    <text evidence="1">The sequence shown here is derived from an EMBL/GenBank/DDBJ whole genome shotgun (WGS) entry which is preliminary data.</text>
</comment>
<name>A0A3D8YBU2_9BACT</name>
<reference evidence="1 2" key="1">
    <citation type="submission" date="2018-07" db="EMBL/GenBank/DDBJ databases">
        <title>Dyadobacter roseus sp. nov., isolated from rose rhizosphere soil.</title>
        <authorList>
            <person name="Chen L."/>
        </authorList>
    </citation>
    <scope>NUCLEOTIDE SEQUENCE [LARGE SCALE GENOMIC DNA]</scope>
    <source>
        <strain evidence="1 2">RS19</strain>
    </source>
</reference>
<evidence type="ECO:0000313" key="1">
    <source>
        <dbReference type="EMBL" id="REA60948.1"/>
    </source>
</evidence>
<protein>
    <submittedName>
        <fullName evidence="1">Uncharacterized protein</fullName>
    </submittedName>
</protein>
<dbReference type="Proteomes" id="UP000256373">
    <property type="component" value="Unassembled WGS sequence"/>
</dbReference>
<gene>
    <name evidence="1" type="ORF">DSL64_13720</name>
</gene>
<proteinExistence type="predicted"/>
<organism evidence="1 2">
    <name type="scientific">Dyadobacter luteus</name>
    <dbReference type="NCBI Taxonomy" id="2259619"/>
    <lineage>
        <taxon>Bacteria</taxon>
        <taxon>Pseudomonadati</taxon>
        <taxon>Bacteroidota</taxon>
        <taxon>Cytophagia</taxon>
        <taxon>Cytophagales</taxon>
        <taxon>Spirosomataceae</taxon>
        <taxon>Dyadobacter</taxon>
    </lineage>
</organism>
<evidence type="ECO:0000313" key="2">
    <source>
        <dbReference type="Proteomes" id="UP000256373"/>
    </source>
</evidence>
<keyword evidence="2" id="KW-1185">Reference proteome</keyword>
<sequence>MLKTIVFDYFSGNRRKVVSLLDEKNLSYVETSSISGFINSVGFNSNTPLSPVILLLGDRSSYQEVISLTTFISRHKPGVKFFVYACDESIRQVGLSKDNCDIFQGDEIELIGNVQRFVSLNDN</sequence>
<dbReference type="AlphaFoldDB" id="A0A3D8YBU2"/>